<gene>
    <name evidence="1" type="ORF">METZ01_LOCUS403733</name>
</gene>
<organism evidence="1">
    <name type="scientific">marine metagenome</name>
    <dbReference type="NCBI Taxonomy" id="408172"/>
    <lineage>
        <taxon>unclassified sequences</taxon>
        <taxon>metagenomes</taxon>
        <taxon>ecological metagenomes</taxon>
    </lineage>
</organism>
<name>A0A382VWJ5_9ZZZZ</name>
<accession>A0A382VWJ5</accession>
<dbReference type="EMBL" id="UINC01155174">
    <property type="protein sequence ID" value="SVD50879.1"/>
    <property type="molecule type" value="Genomic_DNA"/>
</dbReference>
<proteinExistence type="predicted"/>
<protein>
    <submittedName>
        <fullName evidence="1">Uncharacterized protein</fullName>
    </submittedName>
</protein>
<reference evidence="1" key="1">
    <citation type="submission" date="2018-05" db="EMBL/GenBank/DDBJ databases">
        <authorList>
            <person name="Lanie J.A."/>
            <person name="Ng W.-L."/>
            <person name="Kazmierczak K.M."/>
            <person name="Andrzejewski T.M."/>
            <person name="Davidsen T.M."/>
            <person name="Wayne K.J."/>
            <person name="Tettelin H."/>
            <person name="Glass J.I."/>
            <person name="Rusch D."/>
            <person name="Podicherti R."/>
            <person name="Tsui H.-C.T."/>
            <person name="Winkler M.E."/>
        </authorList>
    </citation>
    <scope>NUCLEOTIDE SEQUENCE</scope>
</reference>
<evidence type="ECO:0000313" key="1">
    <source>
        <dbReference type="EMBL" id="SVD50879.1"/>
    </source>
</evidence>
<sequence>VKFDLEDSNDLAKQYQVVYNMSKCSWHFCVCSKNRGITFKASYCEAKVGEN</sequence>
<dbReference type="AlphaFoldDB" id="A0A382VWJ5"/>
<feature type="non-terminal residue" evidence="1">
    <location>
        <position position="1"/>
    </location>
</feature>